<dbReference type="EMBL" id="JAIWYP010000004">
    <property type="protein sequence ID" value="KAH3840881.1"/>
    <property type="molecule type" value="Genomic_DNA"/>
</dbReference>
<protein>
    <submittedName>
        <fullName evidence="1">Uncharacterized protein</fullName>
    </submittedName>
</protein>
<comment type="caution">
    <text evidence="1">The sequence shown here is derived from an EMBL/GenBank/DDBJ whole genome shotgun (WGS) entry which is preliminary data.</text>
</comment>
<name>A0A9D4KKQ0_DREPO</name>
<sequence length="71" mass="7809">MLVHQYILQVGMLLSHEDALLLDAAQVTMATPSRWYPAVQENLAVGRVPSVVRLMVPLKRGVKLGHFTGKG</sequence>
<accession>A0A9D4KKQ0</accession>
<dbReference type="AlphaFoldDB" id="A0A9D4KKQ0"/>
<dbReference type="Proteomes" id="UP000828390">
    <property type="component" value="Unassembled WGS sequence"/>
</dbReference>
<evidence type="ECO:0000313" key="2">
    <source>
        <dbReference type="Proteomes" id="UP000828390"/>
    </source>
</evidence>
<reference evidence="1" key="1">
    <citation type="journal article" date="2019" name="bioRxiv">
        <title>The Genome of the Zebra Mussel, Dreissena polymorpha: A Resource for Invasive Species Research.</title>
        <authorList>
            <person name="McCartney M.A."/>
            <person name="Auch B."/>
            <person name="Kono T."/>
            <person name="Mallez S."/>
            <person name="Zhang Y."/>
            <person name="Obille A."/>
            <person name="Becker A."/>
            <person name="Abrahante J.E."/>
            <person name="Garbe J."/>
            <person name="Badalamenti J.P."/>
            <person name="Herman A."/>
            <person name="Mangelson H."/>
            <person name="Liachko I."/>
            <person name="Sullivan S."/>
            <person name="Sone E.D."/>
            <person name="Koren S."/>
            <person name="Silverstein K.A.T."/>
            <person name="Beckman K.B."/>
            <person name="Gohl D.M."/>
        </authorList>
    </citation>
    <scope>NUCLEOTIDE SEQUENCE</scope>
    <source>
        <strain evidence="1">Duluth1</strain>
        <tissue evidence="1">Whole animal</tissue>
    </source>
</reference>
<reference evidence="1" key="2">
    <citation type="submission" date="2020-11" db="EMBL/GenBank/DDBJ databases">
        <authorList>
            <person name="McCartney M.A."/>
            <person name="Auch B."/>
            <person name="Kono T."/>
            <person name="Mallez S."/>
            <person name="Becker A."/>
            <person name="Gohl D.M."/>
            <person name="Silverstein K.A.T."/>
            <person name="Koren S."/>
            <person name="Bechman K.B."/>
            <person name="Herman A."/>
            <person name="Abrahante J.E."/>
            <person name="Garbe J."/>
        </authorList>
    </citation>
    <scope>NUCLEOTIDE SEQUENCE</scope>
    <source>
        <strain evidence="1">Duluth1</strain>
        <tissue evidence="1">Whole animal</tissue>
    </source>
</reference>
<organism evidence="1 2">
    <name type="scientific">Dreissena polymorpha</name>
    <name type="common">Zebra mussel</name>
    <name type="synonym">Mytilus polymorpha</name>
    <dbReference type="NCBI Taxonomy" id="45954"/>
    <lineage>
        <taxon>Eukaryota</taxon>
        <taxon>Metazoa</taxon>
        <taxon>Spiralia</taxon>
        <taxon>Lophotrochozoa</taxon>
        <taxon>Mollusca</taxon>
        <taxon>Bivalvia</taxon>
        <taxon>Autobranchia</taxon>
        <taxon>Heteroconchia</taxon>
        <taxon>Euheterodonta</taxon>
        <taxon>Imparidentia</taxon>
        <taxon>Neoheterodontei</taxon>
        <taxon>Myida</taxon>
        <taxon>Dreissenoidea</taxon>
        <taxon>Dreissenidae</taxon>
        <taxon>Dreissena</taxon>
    </lineage>
</organism>
<keyword evidence="2" id="KW-1185">Reference proteome</keyword>
<gene>
    <name evidence="1" type="ORF">DPMN_114339</name>
</gene>
<evidence type="ECO:0000313" key="1">
    <source>
        <dbReference type="EMBL" id="KAH3840881.1"/>
    </source>
</evidence>
<proteinExistence type="predicted"/>